<protein>
    <submittedName>
        <fullName evidence="1">Uncharacterized protein</fullName>
    </submittedName>
</protein>
<evidence type="ECO:0000313" key="1">
    <source>
        <dbReference type="EMBL" id="GGI84506.1"/>
    </source>
</evidence>
<reference evidence="1" key="2">
    <citation type="submission" date="2020-09" db="EMBL/GenBank/DDBJ databases">
        <authorList>
            <person name="Sun Q."/>
            <person name="Ohkuma M."/>
        </authorList>
    </citation>
    <scope>NUCLEOTIDE SEQUENCE</scope>
    <source>
        <strain evidence="1">JCM 11219</strain>
    </source>
</reference>
<dbReference type="AlphaFoldDB" id="A0A830EM55"/>
<organism evidence="1 2">
    <name type="scientific">Vulcanisaeta souniana JCM 11219</name>
    <dbReference type="NCBI Taxonomy" id="1293586"/>
    <lineage>
        <taxon>Archaea</taxon>
        <taxon>Thermoproteota</taxon>
        <taxon>Thermoprotei</taxon>
        <taxon>Thermoproteales</taxon>
        <taxon>Thermoproteaceae</taxon>
        <taxon>Vulcanisaeta</taxon>
    </lineage>
</organism>
<name>A0A830EM55_9CREN</name>
<proteinExistence type="predicted"/>
<dbReference type="EMBL" id="BMNM01000011">
    <property type="protein sequence ID" value="GGI84506.1"/>
    <property type="molecule type" value="Genomic_DNA"/>
</dbReference>
<accession>A0A830EM55</accession>
<gene>
    <name evidence="1" type="ORF">GCM10007112_21870</name>
</gene>
<comment type="caution">
    <text evidence="1">The sequence shown here is derived from an EMBL/GenBank/DDBJ whole genome shotgun (WGS) entry which is preliminary data.</text>
</comment>
<dbReference type="Proteomes" id="UP000657075">
    <property type="component" value="Unassembled WGS sequence"/>
</dbReference>
<dbReference type="RefSeq" id="WP_054843923.1">
    <property type="nucleotide sequence ID" value="NZ_BBBK01000009.1"/>
</dbReference>
<sequence>MISINNPAKETDAKAIITIDETQESRRANWLRIYGLMAYAYGNPRHKPRDHRPAVQPSA</sequence>
<reference evidence="1" key="1">
    <citation type="journal article" date="2014" name="Int. J. Syst. Evol. Microbiol.">
        <title>Complete genome sequence of Corynebacterium casei LMG S-19264T (=DSM 44701T), isolated from a smear-ripened cheese.</title>
        <authorList>
            <consortium name="US DOE Joint Genome Institute (JGI-PGF)"/>
            <person name="Walter F."/>
            <person name="Albersmeier A."/>
            <person name="Kalinowski J."/>
            <person name="Ruckert C."/>
        </authorList>
    </citation>
    <scope>NUCLEOTIDE SEQUENCE</scope>
    <source>
        <strain evidence="1">JCM 11219</strain>
    </source>
</reference>
<evidence type="ECO:0000313" key="2">
    <source>
        <dbReference type="Proteomes" id="UP000657075"/>
    </source>
</evidence>